<dbReference type="RefSeq" id="XP_004360627.1">
    <property type="nucleotide sequence ID" value="XM_004360570.1"/>
</dbReference>
<dbReference type="GeneID" id="14875623"/>
<accession>F4PMC6</accession>
<proteinExistence type="predicted"/>
<reference evidence="2" key="1">
    <citation type="journal article" date="2011" name="Genome Res.">
        <title>Phylogeny-wide analysis of social amoeba genomes highlights ancient origins for complex intercellular communication.</title>
        <authorList>
            <person name="Heidel A.J."/>
            <person name="Lawal H.M."/>
            <person name="Felder M."/>
            <person name="Schilde C."/>
            <person name="Helps N.R."/>
            <person name="Tunggal B."/>
            <person name="Rivero F."/>
            <person name="John U."/>
            <person name="Schleicher M."/>
            <person name="Eichinger L."/>
            <person name="Platzer M."/>
            <person name="Noegel A.A."/>
            <person name="Schaap P."/>
            <person name="Gloeckner G."/>
        </authorList>
    </citation>
    <scope>NUCLEOTIDE SEQUENCE [LARGE SCALE GENOMIC DNA]</scope>
    <source>
        <strain evidence="2">SH3</strain>
    </source>
</reference>
<sequence length="146" mass="16352">MKSTKITKTQSSLDKRLLKIGLLLMVFIILQFVVCDPISISITNTSPAVIVDVSSLSPPPSSSSSSEEDTKINIINDHNNNNNNHRSSYDPATLQPCIHLCSQNYTHAKTECYSNRQGMAILLKCFSRSATDYRYCVEFCSIERDK</sequence>
<evidence type="ECO:0000313" key="1">
    <source>
        <dbReference type="EMBL" id="EGG22776.1"/>
    </source>
</evidence>
<gene>
    <name evidence="1" type="ORF">DFA_04906</name>
</gene>
<name>F4PMC6_CACFS</name>
<dbReference type="KEGG" id="dfa:DFA_04906"/>
<dbReference type="AlphaFoldDB" id="F4PMC6"/>
<keyword evidence="2" id="KW-1185">Reference proteome</keyword>
<protein>
    <submittedName>
        <fullName evidence="1">Uncharacterized protein</fullName>
    </submittedName>
</protein>
<evidence type="ECO:0000313" key="2">
    <source>
        <dbReference type="Proteomes" id="UP000007797"/>
    </source>
</evidence>
<organism evidence="1 2">
    <name type="scientific">Cavenderia fasciculata</name>
    <name type="common">Slime mold</name>
    <name type="synonym">Dictyostelium fasciculatum</name>
    <dbReference type="NCBI Taxonomy" id="261658"/>
    <lineage>
        <taxon>Eukaryota</taxon>
        <taxon>Amoebozoa</taxon>
        <taxon>Evosea</taxon>
        <taxon>Eumycetozoa</taxon>
        <taxon>Dictyostelia</taxon>
        <taxon>Acytosteliales</taxon>
        <taxon>Cavenderiaceae</taxon>
        <taxon>Cavenderia</taxon>
    </lineage>
</organism>
<dbReference type="Proteomes" id="UP000007797">
    <property type="component" value="Unassembled WGS sequence"/>
</dbReference>
<dbReference type="EMBL" id="GL883008">
    <property type="protein sequence ID" value="EGG22776.1"/>
    <property type="molecule type" value="Genomic_DNA"/>
</dbReference>